<protein>
    <submittedName>
        <fullName evidence="2">Golgin subfamily A member 6-like protein 22</fullName>
    </submittedName>
</protein>
<dbReference type="EMBL" id="CAWUFR010000923">
    <property type="protein sequence ID" value="CAK6981939.1"/>
    <property type="molecule type" value="Genomic_DNA"/>
</dbReference>
<evidence type="ECO:0000256" key="1">
    <source>
        <dbReference type="SAM" id="Coils"/>
    </source>
</evidence>
<sequence>MEDMRRLMEDQMRETEEKMKTVTKLMVLKERGSWRSERQQLVEENRKLQRKLSLTENTKKTLESDLIKAKDTIRELGEVINSLNDEFSALKERFDTSRIILWKEMKKECQKVEEEIKKRDEMIVSLQQNLEAQKEETKRRGASGDETSWQERIRQLEALLVEKDLEISRVTKKRRARTYAHIKTLALLSETQSALEQSEETRDALENNLQRQLSQKEENWRKQLSETENFKKELSEKLQRSRNELLVLSGSWERRAQQWKKKERKLRWKGDKRTWIKEEVKKKEEIQRLTKENLQLQELIKEYEQKWNIWRS</sequence>
<dbReference type="Proteomes" id="UP001314229">
    <property type="component" value="Unassembled WGS sequence"/>
</dbReference>
<accession>A0AAV1QEG9</accession>
<feature type="coiled-coil region" evidence="1">
    <location>
        <begin position="5"/>
        <end position="244"/>
    </location>
</feature>
<feature type="coiled-coil region" evidence="1">
    <location>
        <begin position="279"/>
        <end position="306"/>
    </location>
</feature>
<dbReference type="AlphaFoldDB" id="A0AAV1QEG9"/>
<comment type="caution">
    <text evidence="2">The sequence shown here is derived from an EMBL/GenBank/DDBJ whole genome shotgun (WGS) entry which is preliminary data.</text>
</comment>
<name>A0AAV1QEG9_SCOSC</name>
<gene>
    <name evidence="2" type="ORF">FSCOSCO3_A008319</name>
</gene>
<keyword evidence="3" id="KW-1185">Reference proteome</keyword>
<evidence type="ECO:0000313" key="2">
    <source>
        <dbReference type="EMBL" id="CAK6981939.1"/>
    </source>
</evidence>
<evidence type="ECO:0000313" key="3">
    <source>
        <dbReference type="Proteomes" id="UP001314229"/>
    </source>
</evidence>
<proteinExistence type="predicted"/>
<keyword evidence="1" id="KW-0175">Coiled coil</keyword>
<reference evidence="2 3" key="1">
    <citation type="submission" date="2024-01" db="EMBL/GenBank/DDBJ databases">
        <authorList>
            <person name="Alioto T."/>
            <person name="Alioto T."/>
            <person name="Gomez Garrido J."/>
        </authorList>
    </citation>
    <scope>NUCLEOTIDE SEQUENCE [LARGE SCALE GENOMIC DNA]</scope>
</reference>
<organism evidence="2 3">
    <name type="scientific">Scomber scombrus</name>
    <name type="common">Atlantic mackerel</name>
    <name type="synonym">Scomber vernalis</name>
    <dbReference type="NCBI Taxonomy" id="13677"/>
    <lineage>
        <taxon>Eukaryota</taxon>
        <taxon>Metazoa</taxon>
        <taxon>Chordata</taxon>
        <taxon>Craniata</taxon>
        <taxon>Vertebrata</taxon>
        <taxon>Euteleostomi</taxon>
        <taxon>Actinopterygii</taxon>
        <taxon>Neopterygii</taxon>
        <taxon>Teleostei</taxon>
        <taxon>Neoteleostei</taxon>
        <taxon>Acanthomorphata</taxon>
        <taxon>Pelagiaria</taxon>
        <taxon>Scombriformes</taxon>
        <taxon>Scombridae</taxon>
        <taxon>Scomber</taxon>
    </lineage>
</organism>